<evidence type="ECO:0000313" key="1">
    <source>
        <dbReference type="EMBL" id="MSS57635.1"/>
    </source>
</evidence>
<organism evidence="1 2">
    <name type="scientific">Stecheria intestinalis</name>
    <dbReference type="NCBI Taxonomy" id="2606630"/>
    <lineage>
        <taxon>Bacteria</taxon>
        <taxon>Bacillati</taxon>
        <taxon>Bacillota</taxon>
        <taxon>Erysipelotrichia</taxon>
        <taxon>Erysipelotrichales</taxon>
        <taxon>Erysipelotrichaceae</taxon>
        <taxon>Stecheria</taxon>
    </lineage>
</organism>
<reference evidence="1 2" key="1">
    <citation type="submission" date="2019-08" db="EMBL/GenBank/DDBJ databases">
        <title>In-depth cultivation of the pig gut microbiome towards novel bacterial diversity and tailored functional studies.</title>
        <authorList>
            <person name="Wylensek D."/>
            <person name="Hitch T.C.A."/>
            <person name="Clavel T."/>
        </authorList>
    </citation>
    <scope>NUCLEOTIDE SEQUENCE [LARGE SCALE GENOMIC DNA]</scope>
    <source>
        <strain evidence="1 2">Oil+RF-744-GAM-WT-6</strain>
    </source>
</reference>
<accession>A0A7X2TEZ9</accession>
<gene>
    <name evidence="1" type="ORF">FYJ51_01755</name>
</gene>
<comment type="caution">
    <text evidence="1">The sequence shown here is derived from an EMBL/GenBank/DDBJ whole genome shotgun (WGS) entry which is preliminary data.</text>
</comment>
<sequence length="390" mass="42964">MKDSHQPRNLMVPPALRNKFRFVSGWCAKSVDSLADRLQFRGFDNDNFDMGTIFQMNNADVLFDSAILGALISSCDFIYISQDEFGNPRLQVIDGANATGIIDPITNMLEEGYAVLQRDPDTDKPILEAYFVAGETVIYQNGRNPYSVSNPAPYPLLVPIINRPDAKRPFGHSRISRACMSYQDNTKDALMNMCICSEVNSFPQKYILGMDPDAEPMDGEKASMTRFLQIYRSDDPSAPNPSIGQFAQAQMTPYIDEIKTYASLFAGETGLTTDDLGFTTVNPSSYDAIRASHESLRLAARKAQRSLGIGFINAGYLAACLRDNYSYKRNQIYQTKPLWEPIFEPDASAIGLIGDAAAKVNQAVPGYFGSKNLRNLTGMDADSSGSGGSF</sequence>
<keyword evidence="2" id="KW-1185">Reference proteome</keyword>
<dbReference type="Proteomes" id="UP000461880">
    <property type="component" value="Unassembled WGS sequence"/>
</dbReference>
<dbReference type="AlphaFoldDB" id="A0A7X2TEZ9"/>
<proteinExistence type="predicted"/>
<name>A0A7X2TEZ9_9FIRM</name>
<protein>
    <submittedName>
        <fullName evidence="1">Phage portal protein</fullName>
    </submittedName>
</protein>
<dbReference type="EMBL" id="VUMN01000002">
    <property type="protein sequence ID" value="MSS57635.1"/>
    <property type="molecule type" value="Genomic_DNA"/>
</dbReference>
<evidence type="ECO:0000313" key="2">
    <source>
        <dbReference type="Proteomes" id="UP000461880"/>
    </source>
</evidence>